<dbReference type="Gramene" id="C.cajan_02523.t">
    <property type="protein sequence ID" value="C.cajan_02523.t.cds1"/>
    <property type="gene ID" value="C.cajan_02523"/>
</dbReference>
<organism evidence="1 2">
    <name type="scientific">Cajanus cajan</name>
    <name type="common">Pigeon pea</name>
    <name type="synonym">Cajanus indicus</name>
    <dbReference type="NCBI Taxonomy" id="3821"/>
    <lineage>
        <taxon>Eukaryota</taxon>
        <taxon>Viridiplantae</taxon>
        <taxon>Streptophyta</taxon>
        <taxon>Embryophyta</taxon>
        <taxon>Tracheophyta</taxon>
        <taxon>Spermatophyta</taxon>
        <taxon>Magnoliopsida</taxon>
        <taxon>eudicotyledons</taxon>
        <taxon>Gunneridae</taxon>
        <taxon>Pentapetalae</taxon>
        <taxon>rosids</taxon>
        <taxon>fabids</taxon>
        <taxon>Fabales</taxon>
        <taxon>Fabaceae</taxon>
        <taxon>Papilionoideae</taxon>
        <taxon>50 kb inversion clade</taxon>
        <taxon>NPAAA clade</taxon>
        <taxon>indigoferoid/millettioid clade</taxon>
        <taxon>Phaseoleae</taxon>
        <taxon>Cajanus</taxon>
    </lineage>
</organism>
<dbReference type="EMBL" id="CM003613">
    <property type="protein sequence ID" value="KYP56348.1"/>
    <property type="molecule type" value="Genomic_DNA"/>
</dbReference>
<dbReference type="AlphaFoldDB" id="A0A151SNK8"/>
<reference evidence="1 2" key="1">
    <citation type="journal article" date="2012" name="Nat. Biotechnol.">
        <title>Draft genome sequence of pigeonpea (Cajanus cajan), an orphan legume crop of resource-poor farmers.</title>
        <authorList>
            <person name="Varshney R.K."/>
            <person name="Chen W."/>
            <person name="Li Y."/>
            <person name="Bharti A.K."/>
            <person name="Saxena R.K."/>
            <person name="Schlueter J.A."/>
            <person name="Donoghue M.T."/>
            <person name="Azam S."/>
            <person name="Fan G."/>
            <person name="Whaley A.M."/>
            <person name="Farmer A.D."/>
            <person name="Sheridan J."/>
            <person name="Iwata A."/>
            <person name="Tuteja R."/>
            <person name="Penmetsa R.V."/>
            <person name="Wu W."/>
            <person name="Upadhyaya H.D."/>
            <person name="Yang S.P."/>
            <person name="Shah T."/>
            <person name="Saxena K.B."/>
            <person name="Michael T."/>
            <person name="McCombie W.R."/>
            <person name="Yang B."/>
            <person name="Zhang G."/>
            <person name="Yang H."/>
            <person name="Wang J."/>
            <person name="Spillane C."/>
            <person name="Cook D.R."/>
            <person name="May G.D."/>
            <person name="Xu X."/>
            <person name="Jackson S.A."/>
        </authorList>
    </citation>
    <scope>NUCLEOTIDE SEQUENCE [LARGE SCALE GENOMIC DNA]</scope>
    <source>
        <strain evidence="2">cv. Asha</strain>
    </source>
</reference>
<dbReference type="Proteomes" id="UP000075243">
    <property type="component" value="Chromosome 11"/>
</dbReference>
<proteinExistence type="predicted"/>
<protein>
    <submittedName>
        <fullName evidence="1">Uncharacterized protein</fullName>
    </submittedName>
</protein>
<evidence type="ECO:0000313" key="2">
    <source>
        <dbReference type="Proteomes" id="UP000075243"/>
    </source>
</evidence>
<accession>A0A151SNK8</accession>
<keyword evidence="2" id="KW-1185">Reference proteome</keyword>
<gene>
    <name evidence="1" type="ORF">KK1_002586</name>
</gene>
<name>A0A151SNK8_CAJCA</name>
<feature type="non-terminal residue" evidence="1">
    <location>
        <position position="1"/>
    </location>
</feature>
<sequence>IIDDQETIHKNVLQYCASLYDLENICILNELVDTVIPPSVSDEDNVMLTNLPT</sequence>
<evidence type="ECO:0000313" key="1">
    <source>
        <dbReference type="EMBL" id="KYP56348.1"/>
    </source>
</evidence>